<feature type="chain" id="PRO_5041912363" evidence="1">
    <location>
        <begin position="24"/>
        <end position="445"/>
    </location>
</feature>
<dbReference type="KEGG" id="tvd:SG34_005870"/>
<feature type="signal peptide" evidence="1">
    <location>
        <begin position="1"/>
        <end position="23"/>
    </location>
</feature>
<dbReference type="GO" id="GO:0006508">
    <property type="term" value="P:proteolysis"/>
    <property type="evidence" value="ECO:0007669"/>
    <property type="project" value="InterPro"/>
</dbReference>
<dbReference type="Gene3D" id="3.90.226.10">
    <property type="entry name" value="2-enoyl-CoA Hydratase, Chain A, domain 1"/>
    <property type="match status" value="1"/>
</dbReference>
<name>A0AAE9Z468_9GAMM</name>
<accession>A0AAE9Z468</accession>
<feature type="domain" description="Tail specific protease" evidence="2">
    <location>
        <begin position="103"/>
        <end position="315"/>
    </location>
</feature>
<evidence type="ECO:0000259" key="2">
    <source>
        <dbReference type="SMART" id="SM00245"/>
    </source>
</evidence>
<gene>
    <name evidence="3" type="ORF">SG34_005870</name>
</gene>
<keyword evidence="1" id="KW-0732">Signal</keyword>
<dbReference type="GO" id="GO:0008236">
    <property type="term" value="F:serine-type peptidase activity"/>
    <property type="evidence" value="ECO:0007669"/>
    <property type="project" value="InterPro"/>
</dbReference>
<dbReference type="AlphaFoldDB" id="A0AAE9Z468"/>
<reference evidence="3 4" key="1">
    <citation type="journal article" date="2015" name="Genome Announc.">
        <title>Draft Genome Sequences of Marine Isolates of Thalassomonas viridans and Thalassomonas actiniarum.</title>
        <authorList>
            <person name="Olonade I."/>
            <person name="van Zyl L.J."/>
            <person name="Trindade M."/>
        </authorList>
    </citation>
    <scope>NUCLEOTIDE SEQUENCE [LARGE SCALE GENOMIC DNA]</scope>
    <source>
        <strain evidence="3 4">XOM25</strain>
    </source>
</reference>
<dbReference type="SUPFAM" id="SSF52096">
    <property type="entry name" value="ClpP/crotonase"/>
    <property type="match status" value="1"/>
</dbReference>
<dbReference type="SMART" id="SM00245">
    <property type="entry name" value="TSPc"/>
    <property type="match status" value="1"/>
</dbReference>
<dbReference type="RefSeq" id="WP_053047597.1">
    <property type="nucleotide sequence ID" value="NZ_CP059733.1"/>
</dbReference>
<dbReference type="CDD" id="cd07563">
    <property type="entry name" value="Peptidase_S41_IRBP"/>
    <property type="match status" value="1"/>
</dbReference>
<dbReference type="Pfam" id="PF03572">
    <property type="entry name" value="Peptidase_S41"/>
    <property type="match status" value="1"/>
</dbReference>
<protein>
    <submittedName>
        <fullName evidence="3">S41 family peptidase</fullName>
    </submittedName>
</protein>
<dbReference type="Pfam" id="PF11918">
    <property type="entry name" value="Peptidase_S41_N"/>
    <property type="match status" value="1"/>
</dbReference>
<dbReference type="PANTHER" id="PTHR11261:SF3">
    <property type="entry name" value="RETINOL-BINDING PROTEIN 3"/>
    <property type="match status" value="1"/>
</dbReference>
<organism evidence="3 4">
    <name type="scientific">Thalassomonas viridans</name>
    <dbReference type="NCBI Taxonomy" id="137584"/>
    <lineage>
        <taxon>Bacteria</taxon>
        <taxon>Pseudomonadati</taxon>
        <taxon>Pseudomonadota</taxon>
        <taxon>Gammaproteobacteria</taxon>
        <taxon>Alteromonadales</taxon>
        <taxon>Colwelliaceae</taxon>
        <taxon>Thalassomonas</taxon>
    </lineage>
</organism>
<dbReference type="InterPro" id="IPR029045">
    <property type="entry name" value="ClpP/crotonase-like_dom_sf"/>
</dbReference>
<sequence length="445" mass="49590">MKKSLKYYLVATVVAAVSSFSFAENLAQNTDKTEIETVARSIGGILKSNYVFPEQGDKMNALLEQNLRSGKYYDISRAQQLAQVLTEDLQSINQDLHLRVMFRPETVAEIRKQQSEGSEGELLPSELKSGQRDNYGFKEVKILPGNIGYLKLDSFYDTTLGGETAVAAMNYLSNSDALIVDLRDNGGGSPSMIQLITSYFYDEPVLLNSFYNRPEDETTQSWTLPHVPGKRRPDIELYVLTSKRTFSAAEEFSYNLKHLKRATLIGETTGGGAHPGGTEIASDRFLVWVPSGRSINPVTKSNWEGVGVKPDIEVDQEQALATARKLALETLVKNSNQDKNREDSVYYQWHLDTVKAKLSPVAVPAEVLLSYAGNFGPRKLTVKDGVLFYQRDKGPKNELQALAQDLFVIPGVDYFRLKVVVEDGKVTALKGLYDNGRTDINYKES</sequence>
<reference evidence="3 4" key="2">
    <citation type="journal article" date="2022" name="Mar. Drugs">
        <title>Bioassay-Guided Fractionation Leads to the Detection of Cholic Acid Generated by the Rare Thalassomonas sp.</title>
        <authorList>
            <person name="Pheiffer F."/>
            <person name="Schneider Y.K."/>
            <person name="Hansen E.H."/>
            <person name="Andersen J.H."/>
            <person name="Isaksson J."/>
            <person name="Busche T."/>
            <person name="R C."/>
            <person name="Kalinowski J."/>
            <person name="Zyl L.V."/>
            <person name="Trindade M."/>
        </authorList>
    </citation>
    <scope>NUCLEOTIDE SEQUENCE [LARGE SCALE GENOMIC DNA]</scope>
    <source>
        <strain evidence="3 4">XOM25</strain>
    </source>
</reference>
<evidence type="ECO:0000256" key="1">
    <source>
        <dbReference type="SAM" id="SignalP"/>
    </source>
</evidence>
<dbReference type="InterPro" id="IPR005151">
    <property type="entry name" value="Tail-specific_protease"/>
</dbReference>
<keyword evidence="4" id="KW-1185">Reference proteome</keyword>
<dbReference type="Proteomes" id="UP000032352">
    <property type="component" value="Chromosome"/>
</dbReference>
<evidence type="ECO:0000313" key="4">
    <source>
        <dbReference type="Proteomes" id="UP000032352"/>
    </source>
</evidence>
<proteinExistence type="predicted"/>
<dbReference type="PANTHER" id="PTHR11261">
    <property type="entry name" value="INTERPHOTORECEPTOR RETINOID-BINDING PROTEIN"/>
    <property type="match status" value="1"/>
</dbReference>
<dbReference type="Gene3D" id="3.30.750.44">
    <property type="match status" value="1"/>
</dbReference>
<evidence type="ECO:0000313" key="3">
    <source>
        <dbReference type="EMBL" id="WDE06446.1"/>
    </source>
</evidence>
<dbReference type="EMBL" id="CP059733">
    <property type="protein sequence ID" value="WDE06446.1"/>
    <property type="molecule type" value="Genomic_DNA"/>
</dbReference>